<comment type="caution">
    <text evidence="4">The sequence shown here is derived from an EMBL/GenBank/DDBJ whole genome shotgun (WGS) entry which is preliminary data.</text>
</comment>
<dbReference type="AlphaFoldDB" id="A0A7L2W4M9"/>
<protein>
    <recommendedName>
        <fullName evidence="2">ribonuclease H</fullName>
        <ecNumber evidence="2">3.1.26.4</ecNumber>
    </recommendedName>
</protein>
<dbReference type="InterPro" id="IPR051320">
    <property type="entry name" value="Viral_Replic_Matur_Polypro"/>
</dbReference>
<dbReference type="Gene3D" id="3.30.70.270">
    <property type="match status" value="2"/>
</dbReference>
<evidence type="ECO:0000256" key="2">
    <source>
        <dbReference type="ARBA" id="ARBA00012180"/>
    </source>
</evidence>
<feature type="non-terminal residue" evidence="4">
    <location>
        <position position="1"/>
    </location>
</feature>
<evidence type="ECO:0000313" key="5">
    <source>
        <dbReference type="Proteomes" id="UP000520535"/>
    </source>
</evidence>
<dbReference type="Proteomes" id="UP000520535">
    <property type="component" value="Unassembled WGS sequence"/>
</dbReference>
<gene>
    <name evidence="4" type="primary">Tf29_0</name>
    <name evidence="4" type="ORF">BRALEP_R04880</name>
</gene>
<dbReference type="GO" id="GO:0004523">
    <property type="term" value="F:RNA-DNA hybrid ribonuclease activity"/>
    <property type="evidence" value="ECO:0007669"/>
    <property type="project" value="UniProtKB-EC"/>
</dbReference>
<name>A0A7L2W4M9_9AVES</name>
<dbReference type="EC" id="3.1.26.4" evidence="2"/>
<evidence type="ECO:0000313" key="4">
    <source>
        <dbReference type="EMBL" id="NXS63907.1"/>
    </source>
</evidence>
<dbReference type="PANTHER" id="PTHR33064">
    <property type="entry name" value="POL PROTEIN"/>
    <property type="match status" value="1"/>
</dbReference>
<dbReference type="InterPro" id="IPR000477">
    <property type="entry name" value="RT_dom"/>
</dbReference>
<feature type="domain" description="Reverse transcriptase" evidence="3">
    <location>
        <begin position="6"/>
        <end position="94"/>
    </location>
</feature>
<evidence type="ECO:0000259" key="3">
    <source>
        <dbReference type="Pfam" id="PF00078"/>
    </source>
</evidence>
<dbReference type="InterPro" id="IPR043128">
    <property type="entry name" value="Rev_trsase/Diguanyl_cyclase"/>
</dbReference>
<dbReference type="InterPro" id="IPR043502">
    <property type="entry name" value="DNA/RNA_pol_sf"/>
</dbReference>
<keyword evidence="5" id="KW-1185">Reference proteome</keyword>
<dbReference type="OrthoDB" id="9950135at2759"/>
<dbReference type="Pfam" id="PF00078">
    <property type="entry name" value="RVT_1"/>
    <property type="match status" value="1"/>
</dbReference>
<sequence>FTWKGFQCTFNRGPQGYKHSLTIPHNALAKVLAEIPVSSDNIIYQYIDDILIGGDQEGVKDTMEKIQGTLLELGLEVPDSKCQGPAQEIKFLGVWWTNRVVSIPQDTLENTEQGQNPSNAKELQQILGALGYWHKHIPDFSIIARPLYTLLRKGKSWEWTKQHTNALRLFQQLGPIHPTNP</sequence>
<reference evidence="4 5" key="1">
    <citation type="submission" date="2019-09" db="EMBL/GenBank/DDBJ databases">
        <title>Bird 10,000 Genomes (B10K) Project - Family phase.</title>
        <authorList>
            <person name="Zhang G."/>
        </authorList>
    </citation>
    <scope>NUCLEOTIDE SEQUENCE [LARGE SCALE GENOMIC DNA]</scope>
    <source>
        <strain evidence="4">B10K-DU-012-52</strain>
    </source>
</reference>
<proteinExistence type="inferred from homology"/>
<organism evidence="4 5">
    <name type="scientific">Brachypteracias leptosomus</name>
    <name type="common">short-legged ground-roller</name>
    <dbReference type="NCBI Taxonomy" id="135165"/>
    <lineage>
        <taxon>Eukaryota</taxon>
        <taxon>Metazoa</taxon>
        <taxon>Chordata</taxon>
        <taxon>Craniata</taxon>
        <taxon>Vertebrata</taxon>
        <taxon>Euteleostomi</taxon>
        <taxon>Archelosauria</taxon>
        <taxon>Archosauria</taxon>
        <taxon>Dinosauria</taxon>
        <taxon>Saurischia</taxon>
        <taxon>Theropoda</taxon>
        <taxon>Coelurosauria</taxon>
        <taxon>Aves</taxon>
        <taxon>Neognathae</taxon>
        <taxon>Neoaves</taxon>
        <taxon>Telluraves</taxon>
        <taxon>Coraciimorphae</taxon>
        <taxon>Coraciiformes</taxon>
        <taxon>Brachypteraciidae</taxon>
        <taxon>Brachypteracias</taxon>
    </lineage>
</organism>
<dbReference type="SUPFAM" id="SSF56672">
    <property type="entry name" value="DNA/RNA polymerases"/>
    <property type="match status" value="1"/>
</dbReference>
<feature type="non-terminal residue" evidence="4">
    <location>
        <position position="181"/>
    </location>
</feature>
<dbReference type="EMBL" id="VYZX01032816">
    <property type="protein sequence ID" value="NXS63907.1"/>
    <property type="molecule type" value="Genomic_DNA"/>
</dbReference>
<accession>A0A7L2W4M9</accession>
<comment type="similarity">
    <text evidence="1">Belongs to the beta type-B retroviral polymerase family. HERV class-II K(HML-2) pol subfamily.</text>
</comment>
<dbReference type="PANTHER" id="PTHR33064:SF37">
    <property type="entry name" value="RIBONUCLEASE H"/>
    <property type="match status" value="1"/>
</dbReference>
<evidence type="ECO:0000256" key="1">
    <source>
        <dbReference type="ARBA" id="ARBA00010879"/>
    </source>
</evidence>